<gene>
    <name evidence="1" type="ORF">BDN72DRAFT_838512</name>
</gene>
<organism evidence="1 2">
    <name type="scientific">Pluteus cervinus</name>
    <dbReference type="NCBI Taxonomy" id="181527"/>
    <lineage>
        <taxon>Eukaryota</taxon>
        <taxon>Fungi</taxon>
        <taxon>Dikarya</taxon>
        <taxon>Basidiomycota</taxon>
        <taxon>Agaricomycotina</taxon>
        <taxon>Agaricomycetes</taxon>
        <taxon>Agaricomycetidae</taxon>
        <taxon>Agaricales</taxon>
        <taxon>Pluteineae</taxon>
        <taxon>Pluteaceae</taxon>
        <taxon>Pluteus</taxon>
    </lineage>
</organism>
<dbReference type="Proteomes" id="UP000308600">
    <property type="component" value="Unassembled WGS sequence"/>
</dbReference>
<feature type="non-terminal residue" evidence="1">
    <location>
        <position position="160"/>
    </location>
</feature>
<evidence type="ECO:0000313" key="1">
    <source>
        <dbReference type="EMBL" id="TFK70833.1"/>
    </source>
</evidence>
<dbReference type="EMBL" id="ML208307">
    <property type="protein sequence ID" value="TFK70833.1"/>
    <property type="molecule type" value="Genomic_DNA"/>
</dbReference>
<keyword evidence="2" id="KW-1185">Reference proteome</keyword>
<evidence type="ECO:0000313" key="2">
    <source>
        <dbReference type="Proteomes" id="UP000308600"/>
    </source>
</evidence>
<protein>
    <submittedName>
        <fullName evidence="1">Uncharacterized protein</fullName>
    </submittedName>
</protein>
<proteinExistence type="predicted"/>
<reference evidence="1 2" key="1">
    <citation type="journal article" date="2019" name="Nat. Ecol. Evol.">
        <title>Megaphylogeny resolves global patterns of mushroom evolution.</title>
        <authorList>
            <person name="Varga T."/>
            <person name="Krizsan K."/>
            <person name="Foldi C."/>
            <person name="Dima B."/>
            <person name="Sanchez-Garcia M."/>
            <person name="Sanchez-Ramirez S."/>
            <person name="Szollosi G.J."/>
            <person name="Szarkandi J.G."/>
            <person name="Papp V."/>
            <person name="Albert L."/>
            <person name="Andreopoulos W."/>
            <person name="Angelini C."/>
            <person name="Antonin V."/>
            <person name="Barry K.W."/>
            <person name="Bougher N.L."/>
            <person name="Buchanan P."/>
            <person name="Buyck B."/>
            <person name="Bense V."/>
            <person name="Catcheside P."/>
            <person name="Chovatia M."/>
            <person name="Cooper J."/>
            <person name="Damon W."/>
            <person name="Desjardin D."/>
            <person name="Finy P."/>
            <person name="Geml J."/>
            <person name="Haridas S."/>
            <person name="Hughes K."/>
            <person name="Justo A."/>
            <person name="Karasinski D."/>
            <person name="Kautmanova I."/>
            <person name="Kiss B."/>
            <person name="Kocsube S."/>
            <person name="Kotiranta H."/>
            <person name="LaButti K.M."/>
            <person name="Lechner B.E."/>
            <person name="Liimatainen K."/>
            <person name="Lipzen A."/>
            <person name="Lukacs Z."/>
            <person name="Mihaltcheva S."/>
            <person name="Morgado L.N."/>
            <person name="Niskanen T."/>
            <person name="Noordeloos M.E."/>
            <person name="Ohm R.A."/>
            <person name="Ortiz-Santana B."/>
            <person name="Ovrebo C."/>
            <person name="Racz N."/>
            <person name="Riley R."/>
            <person name="Savchenko A."/>
            <person name="Shiryaev A."/>
            <person name="Soop K."/>
            <person name="Spirin V."/>
            <person name="Szebenyi C."/>
            <person name="Tomsovsky M."/>
            <person name="Tulloss R.E."/>
            <person name="Uehling J."/>
            <person name="Grigoriev I.V."/>
            <person name="Vagvolgyi C."/>
            <person name="Papp T."/>
            <person name="Martin F.M."/>
            <person name="Miettinen O."/>
            <person name="Hibbett D.S."/>
            <person name="Nagy L.G."/>
        </authorList>
    </citation>
    <scope>NUCLEOTIDE SEQUENCE [LARGE SCALE GENOMIC DNA]</scope>
    <source>
        <strain evidence="1 2">NL-1719</strain>
    </source>
</reference>
<sequence>MALTSIISEIALKLTILDGRDLDHGHRFGKPSFCAKVVVDGKESVTKALANAIWNEELAITVKAESRLKVVIICKHKKTKDDHTLGVNEDLDVLGTISNPNPGVIEVCLSRPGRDKAVGFVRCTVEVVKAHKLGRKTDQQMSLSWRTLNSRSGPAPMGLH</sequence>
<accession>A0ACD3AYL4</accession>
<name>A0ACD3AYL4_9AGAR</name>